<dbReference type="RefSeq" id="WP_044732970.1">
    <property type="nucleotide sequence ID" value="NZ_JYBP01000003.1"/>
</dbReference>
<gene>
    <name evidence="2" type="primary">yabQ</name>
    <name evidence="2" type="ORF">LG52_3655</name>
</gene>
<reference evidence="2 3" key="1">
    <citation type="submission" date="2015-01" db="EMBL/GenBank/DDBJ databases">
        <authorList>
            <person name="Filippidou S."/>
            <person name="Jeanneret N."/>
            <person name="Russel-Delif L."/>
            <person name="Junier T."/>
            <person name="Wunderlin T."/>
            <person name="Molina V."/>
            <person name="Johnson S.L."/>
            <person name="Davenport K.W."/>
            <person name="Chain P.S."/>
            <person name="Dorador C."/>
            <person name="Junier P."/>
        </authorList>
    </citation>
    <scope>NUCLEOTIDE SEQUENCE [LARGE SCALE GENOMIC DNA]</scope>
    <source>
        <strain evidence="2 3">Et7/4</strain>
    </source>
</reference>
<keyword evidence="1" id="KW-1133">Transmembrane helix</keyword>
<dbReference type="AlphaFoldDB" id="A0A0D8BSP7"/>
<dbReference type="PATRIC" id="fig|1462.6.peg.4006"/>
<accession>A0A0D8BSP7</accession>
<keyword evidence="1" id="KW-0812">Transmembrane</keyword>
<proteinExistence type="predicted"/>
<dbReference type="InterPro" id="IPR019074">
    <property type="entry name" value="YabQ"/>
</dbReference>
<dbReference type="NCBIfam" id="TIGR02893">
    <property type="entry name" value="spore_yabQ"/>
    <property type="match status" value="1"/>
</dbReference>
<feature type="transmembrane region" description="Helical" evidence="1">
    <location>
        <begin position="121"/>
        <end position="143"/>
    </location>
</feature>
<protein>
    <submittedName>
        <fullName evidence="2">Spore cortex biosynthesis protein YabQ</fullName>
    </submittedName>
</protein>
<evidence type="ECO:0000313" key="3">
    <source>
        <dbReference type="Proteomes" id="UP000032522"/>
    </source>
</evidence>
<feature type="transmembrane region" description="Helical" evidence="1">
    <location>
        <begin position="39"/>
        <end position="62"/>
    </location>
</feature>
<evidence type="ECO:0000313" key="2">
    <source>
        <dbReference type="EMBL" id="KJE27170.1"/>
    </source>
</evidence>
<keyword evidence="1" id="KW-0472">Membrane</keyword>
<comment type="caution">
    <text evidence="2">The sequence shown here is derived from an EMBL/GenBank/DDBJ whole genome shotgun (WGS) entry which is preliminary data.</text>
</comment>
<dbReference type="EMBL" id="JYBP01000003">
    <property type="protein sequence ID" value="KJE27170.1"/>
    <property type="molecule type" value="Genomic_DNA"/>
</dbReference>
<evidence type="ECO:0000256" key="1">
    <source>
        <dbReference type="SAM" id="Phobius"/>
    </source>
</evidence>
<sequence>MNVSIQLYTMLAMIGMGGWLGLGWDTYSRMLKRHERAHWLVFVNDVLFWVVQALIVFYVLLFVNEGELRFYLFLALLCGYAAYQSLLRSFYVRVLEWFIGLAVRLGQTLVQLFRLMVMRPLILLGQMALALLLFAWRLLLWIVRFVLLAVWKMIRLLLAPLRWTGIMIWRRMPPQRRAGVEKFFRRLKGFAGQIKNTKEKISMWFAKWRE</sequence>
<feature type="transmembrane region" description="Helical" evidence="1">
    <location>
        <begin position="6"/>
        <end position="27"/>
    </location>
</feature>
<feature type="transmembrane region" description="Helical" evidence="1">
    <location>
        <begin position="68"/>
        <end position="87"/>
    </location>
</feature>
<name>A0A0D8BSP7_GEOKU</name>
<dbReference type="Pfam" id="PF09578">
    <property type="entry name" value="Spore_YabQ"/>
    <property type="match status" value="1"/>
</dbReference>
<organism evidence="2 3">
    <name type="scientific">Geobacillus kaustophilus</name>
    <dbReference type="NCBI Taxonomy" id="1462"/>
    <lineage>
        <taxon>Bacteria</taxon>
        <taxon>Bacillati</taxon>
        <taxon>Bacillota</taxon>
        <taxon>Bacilli</taxon>
        <taxon>Bacillales</taxon>
        <taxon>Anoxybacillaceae</taxon>
        <taxon>Geobacillus</taxon>
        <taxon>Geobacillus thermoleovorans group</taxon>
    </lineage>
</organism>
<dbReference type="OrthoDB" id="1653819at2"/>
<dbReference type="Proteomes" id="UP000032522">
    <property type="component" value="Unassembled WGS sequence"/>
</dbReference>